<dbReference type="Proteomes" id="UP000660729">
    <property type="component" value="Unassembled WGS sequence"/>
</dbReference>
<dbReference type="OrthoDB" id="4757095at2759"/>
<dbReference type="AlphaFoldDB" id="A0A8H6RJL0"/>
<gene>
    <name evidence="1" type="ORF">HII31_05971</name>
</gene>
<feature type="non-terminal residue" evidence="1">
    <location>
        <position position="205"/>
    </location>
</feature>
<evidence type="ECO:0000313" key="2">
    <source>
        <dbReference type="Proteomes" id="UP000660729"/>
    </source>
</evidence>
<evidence type="ECO:0000313" key="1">
    <source>
        <dbReference type="EMBL" id="KAF7192699.1"/>
    </source>
</evidence>
<accession>A0A8H6RJL0</accession>
<sequence>MSLACDWGEVSSGSEIGEGGMSYQQKATKVQQKHNLQHLAHSRLGRNCAHHRLSSMSIASETRGGIQYADCHFFRLPAELRVEIHQLTLTRDGLRRISFHDQRPRLLRHITQLHDFLVCKKWFSEAYPEYLQQNEFEFNSIEDLKRFVEGHEISRTTIRARINGVKVVALKTETIGPFCVVTGPARGSLFQSGEPEQSWSRSWTC</sequence>
<name>A0A8H6RJL0_9PEZI</name>
<dbReference type="EMBL" id="JABCIY010000112">
    <property type="protein sequence ID" value="KAF7192699.1"/>
    <property type="molecule type" value="Genomic_DNA"/>
</dbReference>
<comment type="caution">
    <text evidence="1">The sequence shown here is derived from an EMBL/GenBank/DDBJ whole genome shotgun (WGS) entry which is preliminary data.</text>
</comment>
<keyword evidence="2" id="KW-1185">Reference proteome</keyword>
<proteinExistence type="predicted"/>
<reference evidence="1" key="1">
    <citation type="submission" date="2020-04" db="EMBL/GenBank/DDBJ databases">
        <title>Draft genome resource of the tomato pathogen Pseudocercospora fuligena.</title>
        <authorList>
            <person name="Zaccaron A."/>
        </authorList>
    </citation>
    <scope>NUCLEOTIDE SEQUENCE</scope>
    <source>
        <strain evidence="1">PF001</strain>
    </source>
</reference>
<organism evidence="1 2">
    <name type="scientific">Pseudocercospora fuligena</name>
    <dbReference type="NCBI Taxonomy" id="685502"/>
    <lineage>
        <taxon>Eukaryota</taxon>
        <taxon>Fungi</taxon>
        <taxon>Dikarya</taxon>
        <taxon>Ascomycota</taxon>
        <taxon>Pezizomycotina</taxon>
        <taxon>Dothideomycetes</taxon>
        <taxon>Dothideomycetidae</taxon>
        <taxon>Mycosphaerellales</taxon>
        <taxon>Mycosphaerellaceae</taxon>
        <taxon>Pseudocercospora</taxon>
    </lineage>
</organism>
<protein>
    <submittedName>
        <fullName evidence="1">Uncharacterized protein</fullName>
    </submittedName>
</protein>